<dbReference type="Proteomes" id="UP000199652">
    <property type="component" value="Unassembled WGS sequence"/>
</dbReference>
<accession>A0A1H3HE09</accession>
<organism evidence="1 2">
    <name type="scientific">Eubacterium barkeri</name>
    <name type="common">Clostridium barkeri</name>
    <dbReference type="NCBI Taxonomy" id="1528"/>
    <lineage>
        <taxon>Bacteria</taxon>
        <taxon>Bacillati</taxon>
        <taxon>Bacillota</taxon>
        <taxon>Clostridia</taxon>
        <taxon>Eubacteriales</taxon>
        <taxon>Eubacteriaceae</taxon>
        <taxon>Eubacterium</taxon>
    </lineage>
</organism>
<protein>
    <submittedName>
        <fullName evidence="1">Uncharacterized protein</fullName>
    </submittedName>
</protein>
<gene>
    <name evidence="1" type="ORF">SAMN04488579_11760</name>
</gene>
<proteinExistence type="predicted"/>
<evidence type="ECO:0000313" key="1">
    <source>
        <dbReference type="EMBL" id="SDY13707.1"/>
    </source>
</evidence>
<dbReference type="EMBL" id="FNOU01000017">
    <property type="protein sequence ID" value="SDY13707.1"/>
    <property type="molecule type" value="Genomic_DNA"/>
</dbReference>
<name>A0A1H3HE09_EUBBA</name>
<sequence>MDERVKRLILIIAMLLLVFVVAAVWGYSGDRPTVETRTTVYVVPWPWTLEWDGNGFVMRLEVDQ</sequence>
<evidence type="ECO:0000313" key="2">
    <source>
        <dbReference type="Proteomes" id="UP000199652"/>
    </source>
</evidence>
<dbReference type="STRING" id="1528.SAMN04488579_11760"/>
<reference evidence="2" key="1">
    <citation type="submission" date="2016-10" db="EMBL/GenBank/DDBJ databases">
        <authorList>
            <person name="Varghese N."/>
            <person name="Submissions S."/>
        </authorList>
    </citation>
    <scope>NUCLEOTIDE SEQUENCE [LARGE SCALE GENOMIC DNA]</scope>
    <source>
        <strain evidence="2">VPI 5359</strain>
    </source>
</reference>
<keyword evidence="2" id="KW-1185">Reference proteome</keyword>
<dbReference type="AlphaFoldDB" id="A0A1H3HE09"/>